<protein>
    <submittedName>
        <fullName evidence="1">7063_t:CDS:1</fullName>
    </submittedName>
</protein>
<evidence type="ECO:0000313" key="1">
    <source>
        <dbReference type="EMBL" id="CAG8567767.1"/>
    </source>
</evidence>
<gene>
    <name evidence="1" type="ORF">SCALOS_LOCUS5737</name>
</gene>
<name>A0ACA9MB59_9GLOM</name>
<dbReference type="EMBL" id="CAJVPM010009860">
    <property type="protein sequence ID" value="CAG8567767.1"/>
    <property type="molecule type" value="Genomic_DNA"/>
</dbReference>
<comment type="caution">
    <text evidence="1">The sequence shown here is derived from an EMBL/GenBank/DDBJ whole genome shotgun (WGS) entry which is preliminary data.</text>
</comment>
<keyword evidence="2" id="KW-1185">Reference proteome</keyword>
<evidence type="ECO:0000313" key="2">
    <source>
        <dbReference type="Proteomes" id="UP000789860"/>
    </source>
</evidence>
<sequence length="178" mass="20425">KYVLKFYYIRNIRLRVRGIEEEEISTGFVVCSTKRPVKTTTMFEAQLAILEHKNIICAGYSAVLHIHSCVEEVSIAALLHLVDKKTGRKSKRPPQYIKKGQKVIARLETQGPICVEVFEEHSQLGRFTLRDEDGLKQDIKAKVIIDKCIRRIFLCKESDASIRFTIIINDVLFLYAGI</sequence>
<organism evidence="1 2">
    <name type="scientific">Scutellospora calospora</name>
    <dbReference type="NCBI Taxonomy" id="85575"/>
    <lineage>
        <taxon>Eukaryota</taxon>
        <taxon>Fungi</taxon>
        <taxon>Fungi incertae sedis</taxon>
        <taxon>Mucoromycota</taxon>
        <taxon>Glomeromycotina</taxon>
        <taxon>Glomeromycetes</taxon>
        <taxon>Diversisporales</taxon>
        <taxon>Gigasporaceae</taxon>
        <taxon>Scutellospora</taxon>
    </lineage>
</organism>
<proteinExistence type="predicted"/>
<reference evidence="1" key="1">
    <citation type="submission" date="2021-06" db="EMBL/GenBank/DDBJ databases">
        <authorList>
            <person name="Kallberg Y."/>
            <person name="Tangrot J."/>
            <person name="Rosling A."/>
        </authorList>
    </citation>
    <scope>NUCLEOTIDE SEQUENCE</scope>
    <source>
        <strain evidence="1">AU212A</strain>
    </source>
</reference>
<accession>A0ACA9MB59</accession>
<feature type="non-terminal residue" evidence="1">
    <location>
        <position position="1"/>
    </location>
</feature>
<dbReference type="Proteomes" id="UP000789860">
    <property type="component" value="Unassembled WGS sequence"/>
</dbReference>